<dbReference type="EMBL" id="JBGBPQ010000011">
    <property type="protein sequence ID" value="KAL1515415.1"/>
    <property type="molecule type" value="Genomic_DNA"/>
</dbReference>
<dbReference type="SUPFAM" id="SSF52047">
    <property type="entry name" value="RNI-like"/>
    <property type="match status" value="2"/>
</dbReference>
<dbReference type="Gene3D" id="3.80.10.10">
    <property type="entry name" value="Ribonuclease Inhibitor"/>
    <property type="match status" value="3"/>
</dbReference>
<dbReference type="InterPro" id="IPR006553">
    <property type="entry name" value="Leu-rich_rpt_Cys-con_subtyp"/>
</dbReference>
<dbReference type="SMART" id="SM00367">
    <property type="entry name" value="LRR_CC"/>
    <property type="match status" value="5"/>
</dbReference>
<proteinExistence type="predicted"/>
<keyword evidence="2" id="KW-1185">Reference proteome</keyword>
<dbReference type="GO" id="GO:0031146">
    <property type="term" value="P:SCF-dependent proteasomal ubiquitin-dependent protein catabolic process"/>
    <property type="evidence" value="ECO:0007669"/>
    <property type="project" value="TreeGrafter"/>
</dbReference>
<protein>
    <submittedName>
        <fullName evidence="1">Uncharacterized protein</fullName>
    </submittedName>
</protein>
<comment type="caution">
    <text evidence="1">The sequence shown here is derived from an EMBL/GenBank/DDBJ whole genome shotgun (WGS) entry which is preliminary data.</text>
</comment>
<reference evidence="1 2" key="1">
    <citation type="journal article" date="2024" name="Science">
        <title>Giant polyketide synthase enzymes in the biosynthesis of giant marine polyether toxins.</title>
        <authorList>
            <person name="Fallon T.R."/>
            <person name="Shende V.V."/>
            <person name="Wierzbicki I.H."/>
            <person name="Pendleton A.L."/>
            <person name="Watervoot N.F."/>
            <person name="Auber R.P."/>
            <person name="Gonzalez D.J."/>
            <person name="Wisecaver J.H."/>
            <person name="Moore B.S."/>
        </authorList>
    </citation>
    <scope>NUCLEOTIDE SEQUENCE [LARGE SCALE GENOMIC DNA]</scope>
    <source>
        <strain evidence="1 2">12B1</strain>
    </source>
</reference>
<dbReference type="InterPro" id="IPR032675">
    <property type="entry name" value="LRR_dom_sf"/>
</dbReference>
<organism evidence="1 2">
    <name type="scientific">Prymnesium parvum</name>
    <name type="common">Toxic golden alga</name>
    <dbReference type="NCBI Taxonomy" id="97485"/>
    <lineage>
        <taxon>Eukaryota</taxon>
        <taxon>Haptista</taxon>
        <taxon>Haptophyta</taxon>
        <taxon>Prymnesiophyceae</taxon>
        <taxon>Prymnesiales</taxon>
        <taxon>Prymnesiaceae</taxon>
        <taxon>Prymnesium</taxon>
    </lineage>
</organism>
<gene>
    <name evidence="1" type="ORF">AB1Y20_002041</name>
</gene>
<dbReference type="GO" id="GO:0019005">
    <property type="term" value="C:SCF ubiquitin ligase complex"/>
    <property type="evidence" value="ECO:0007669"/>
    <property type="project" value="TreeGrafter"/>
</dbReference>
<sequence>MAVAASSVRLPPAPPAPPVPSLLQLALDAMIKHRRAPGLTHDASKDAGGTFWGRALSSSKPTAVPVLPISPVVKESLLHRLRVAGRLEDECLLLLLDSSTTALSLASCRSLSSDSLQHLPLLAPALTHLDLSWCYQLRSDDLAALHLPRLRALALRGCFRLEGAAVWEFTVRSPELRSLNLASCDRIVQLPPRGAPLAVDDKRGTRKAREGGALVSPIGQLIALLLREASISMDSLLTLPTIAPALRVLVLRGMTHLDDSAMDVLVRGCPALQHLDVQGCHRLHGTQCLDVVGGSSLACLLISSRQLGATPTAAASEGRLSRMASLAVQAASEALHHTAESAHAWLSRSFQSVVTVTPVLQSGPSPSDQPRPLVDVMGRGTGPLLQSHRRSFASLRLLRLVGAQYLDASLIRRALATCTALEELVLGISGPRFLCGRLVDTPLPRLRRLRLIRCETSASLAMNLVTCCPALLELQLCHCGEIQAETAAELGVHFILSQLVLVGRSYTDEHLAEISSLLPERIHVTLFSKANSMTVDVAAADDAIHMDDESFAQYYALEGAGTVCY</sequence>
<dbReference type="PANTHER" id="PTHR13318:SF95">
    <property type="entry name" value="F-BOX PROTEIN YLR352W"/>
    <property type="match status" value="1"/>
</dbReference>
<evidence type="ECO:0000313" key="2">
    <source>
        <dbReference type="Proteomes" id="UP001515480"/>
    </source>
</evidence>
<name>A0AB34JAE2_PRYPA</name>
<accession>A0AB34JAE2</accession>
<dbReference type="AlphaFoldDB" id="A0AB34JAE2"/>
<evidence type="ECO:0000313" key="1">
    <source>
        <dbReference type="EMBL" id="KAL1515415.1"/>
    </source>
</evidence>
<dbReference type="Proteomes" id="UP001515480">
    <property type="component" value="Unassembled WGS sequence"/>
</dbReference>
<dbReference type="PANTHER" id="PTHR13318">
    <property type="entry name" value="PARTNER OF PAIRED, ISOFORM B-RELATED"/>
    <property type="match status" value="1"/>
</dbReference>